<dbReference type="RefSeq" id="WP_014105515.1">
    <property type="nucleotide sequence ID" value="NC_016027.1"/>
</dbReference>
<dbReference type="Pfam" id="PF07409">
    <property type="entry name" value="GP46"/>
    <property type="match status" value="1"/>
</dbReference>
<dbReference type="Proteomes" id="UP000009044">
    <property type="component" value="Chromosome"/>
</dbReference>
<evidence type="ECO:0000313" key="2">
    <source>
        <dbReference type="EMBL" id="BAK84540.1"/>
    </source>
</evidence>
<sequence>MTDIRLVYDNTKMHCDWVITNGDLDTDADLETAVLFSLFTDAPAPSGTVTPDGSNDLRGCWIDGLESFQMGSLLWTIEGAKKQGNSLLTHARTICEQALQWLVDDGIVGSITVQTSWLNATSLNIGIRLTKPDGTDTSFQYAWAWKDTARNALSTANPF</sequence>
<dbReference type="PATRIC" id="fig|634177.7.peg.1786"/>
<dbReference type="EMBL" id="AP012159">
    <property type="protein sequence ID" value="BAK83973.1"/>
    <property type="molecule type" value="Genomic_DNA"/>
</dbReference>
<dbReference type="STRING" id="634177.GLX_15610"/>
<evidence type="ECO:0000313" key="3">
    <source>
        <dbReference type="Proteomes" id="UP000009044"/>
    </source>
</evidence>
<protein>
    <submittedName>
        <fullName evidence="2">Bacteriophage protein GP46 Mu-like</fullName>
    </submittedName>
</protein>
<dbReference type="EMBL" id="AP012159">
    <property type="protein sequence ID" value="BAK84540.1"/>
    <property type="molecule type" value="Genomic_DNA"/>
</dbReference>
<accession>G2I0T2</accession>
<dbReference type="HOGENOM" id="CLU_119472_0_0_5"/>
<organism evidence="2 3">
    <name type="scientific">Komagataeibacter medellinensis (strain NBRC 3288 / BCRC 11682 / LMG 1693 / Kondo 51)</name>
    <name type="common">Gluconacetobacter medellinensis</name>
    <dbReference type="NCBI Taxonomy" id="634177"/>
    <lineage>
        <taxon>Bacteria</taxon>
        <taxon>Pseudomonadati</taxon>
        <taxon>Pseudomonadota</taxon>
        <taxon>Alphaproteobacteria</taxon>
        <taxon>Acetobacterales</taxon>
        <taxon>Acetobacteraceae</taxon>
        <taxon>Komagataeibacter</taxon>
    </lineage>
</organism>
<reference evidence="3" key="1">
    <citation type="journal article" date="2011" name="J. Bacteriol.">
        <title>Complete genome sequence of NBRC 3288, a unique cellulose-nonproducing strain of Gluconacetobacter xylinus isolated from vinegar.</title>
        <authorList>
            <person name="Ogino H."/>
            <person name="Azuma Y."/>
            <person name="Hosoyama A."/>
            <person name="Nakazawa H."/>
            <person name="Matsutani M."/>
            <person name="Hasegawa A."/>
            <person name="Otsuyama K."/>
            <person name="Matsushita K."/>
            <person name="Fujita N."/>
            <person name="Shirai M."/>
        </authorList>
    </citation>
    <scope>NUCLEOTIDE SEQUENCE [LARGE SCALE GENOMIC DNA]</scope>
    <source>
        <strain evidence="3">NBRC 3288 / BCRC 11682 / LMG 1693</strain>
    </source>
</reference>
<proteinExistence type="predicted"/>
<dbReference type="InterPro" id="IPR010877">
    <property type="entry name" value="Phage_Mu_Gp46"/>
</dbReference>
<evidence type="ECO:0000313" key="1">
    <source>
        <dbReference type="EMBL" id="BAK83973.1"/>
    </source>
</evidence>
<dbReference type="KEGG" id="gxy:GLX_21280"/>
<reference evidence="2" key="2">
    <citation type="submission" date="2011-04" db="EMBL/GenBank/DDBJ databases">
        <authorList>
            <consortium name="Gluconacetobacter xylinus genome sequencing consortium"/>
        </authorList>
    </citation>
    <scope>NUCLEOTIDE SEQUENCE</scope>
    <source>
        <strain evidence="2">NBRC 3288</strain>
    </source>
</reference>
<dbReference type="KEGG" id="gxy:GLX_15610"/>
<dbReference type="eggNOG" id="COG4381">
    <property type="taxonomic scope" value="Bacteria"/>
</dbReference>
<gene>
    <name evidence="1" type="ordered locus">GLX_15610</name>
    <name evidence="2" type="ordered locus">GLX_21280</name>
</gene>
<name>G2I0T2_KOMMN</name>
<dbReference type="AlphaFoldDB" id="G2I0T2"/>